<accession>A0A365XY89</accession>
<reference evidence="2 3" key="1">
    <citation type="submission" date="2018-05" db="EMBL/GenBank/DDBJ databases">
        <title>Chitinophaga sp. K3CV102501T nov., isolated from isolated from a monsoon evergreen broad-leaved forest soil.</title>
        <authorList>
            <person name="Lv Y."/>
        </authorList>
    </citation>
    <scope>NUCLEOTIDE SEQUENCE [LARGE SCALE GENOMIC DNA]</scope>
    <source>
        <strain evidence="2 3">GDMCC 1.1325</strain>
    </source>
</reference>
<protein>
    <submittedName>
        <fullName evidence="2">Phosphatidate cytidylyltransferase</fullName>
    </submittedName>
</protein>
<keyword evidence="3" id="KW-1185">Reference proteome</keyword>
<gene>
    <name evidence="2" type="ORF">DF182_01620</name>
</gene>
<evidence type="ECO:0000313" key="3">
    <source>
        <dbReference type="Proteomes" id="UP000253410"/>
    </source>
</evidence>
<keyword evidence="2" id="KW-0548">Nucleotidyltransferase</keyword>
<feature type="transmembrane region" description="Helical" evidence="1">
    <location>
        <begin position="27"/>
        <end position="46"/>
    </location>
</feature>
<dbReference type="Proteomes" id="UP000253410">
    <property type="component" value="Unassembled WGS sequence"/>
</dbReference>
<keyword evidence="1" id="KW-1133">Transmembrane helix</keyword>
<keyword evidence="1" id="KW-0812">Transmembrane</keyword>
<keyword evidence="1" id="KW-0472">Membrane</keyword>
<sequence>MKRYSYLLISLLLSSCSIIGGIFKAGIWTGIFIVALVVILIIFLISRGSRRD</sequence>
<dbReference type="AlphaFoldDB" id="A0A365XY89"/>
<proteinExistence type="predicted"/>
<comment type="caution">
    <text evidence="2">The sequence shown here is derived from an EMBL/GenBank/DDBJ whole genome shotgun (WGS) entry which is preliminary data.</text>
</comment>
<dbReference type="EMBL" id="QFFJ01000001">
    <property type="protein sequence ID" value="RBL91349.1"/>
    <property type="molecule type" value="Genomic_DNA"/>
</dbReference>
<dbReference type="PROSITE" id="PS51257">
    <property type="entry name" value="PROKAR_LIPOPROTEIN"/>
    <property type="match status" value="1"/>
</dbReference>
<name>A0A365XY89_9BACT</name>
<organism evidence="2 3">
    <name type="scientific">Chitinophaga flava</name>
    <dbReference type="NCBI Taxonomy" id="2259036"/>
    <lineage>
        <taxon>Bacteria</taxon>
        <taxon>Pseudomonadati</taxon>
        <taxon>Bacteroidota</taxon>
        <taxon>Chitinophagia</taxon>
        <taxon>Chitinophagales</taxon>
        <taxon>Chitinophagaceae</taxon>
        <taxon>Chitinophaga</taxon>
    </lineage>
</organism>
<dbReference type="GO" id="GO:0016779">
    <property type="term" value="F:nucleotidyltransferase activity"/>
    <property type="evidence" value="ECO:0007669"/>
    <property type="project" value="UniProtKB-KW"/>
</dbReference>
<evidence type="ECO:0000313" key="2">
    <source>
        <dbReference type="EMBL" id="RBL91349.1"/>
    </source>
</evidence>
<keyword evidence="2" id="KW-0808">Transferase</keyword>
<evidence type="ECO:0000256" key="1">
    <source>
        <dbReference type="SAM" id="Phobius"/>
    </source>
</evidence>